<organism evidence="4 5">
    <name type="scientific">Dawidia cretensis</name>
    <dbReference type="NCBI Taxonomy" id="2782350"/>
    <lineage>
        <taxon>Bacteria</taxon>
        <taxon>Pseudomonadati</taxon>
        <taxon>Bacteroidota</taxon>
        <taxon>Cytophagia</taxon>
        <taxon>Cytophagales</taxon>
        <taxon>Chryseotaleaceae</taxon>
        <taxon>Dawidia</taxon>
    </lineage>
</organism>
<feature type="domain" description="Mce/MlaD" evidence="3">
    <location>
        <begin position="37"/>
        <end position="110"/>
    </location>
</feature>
<feature type="transmembrane region" description="Helical" evidence="2">
    <location>
        <begin position="7"/>
        <end position="27"/>
    </location>
</feature>
<keyword evidence="2" id="KW-0812">Transmembrane</keyword>
<dbReference type="InterPro" id="IPR003399">
    <property type="entry name" value="Mce/MlaD"/>
</dbReference>
<dbReference type="EMBL" id="JAHESE010000003">
    <property type="protein sequence ID" value="MBT1707712.1"/>
    <property type="molecule type" value="Genomic_DNA"/>
</dbReference>
<comment type="caution">
    <text evidence="4">The sequence shown here is derived from an EMBL/GenBank/DDBJ whole genome shotgun (WGS) entry which is preliminary data.</text>
</comment>
<evidence type="ECO:0000259" key="3">
    <source>
        <dbReference type="Pfam" id="PF02470"/>
    </source>
</evidence>
<dbReference type="RefSeq" id="WP_254083303.1">
    <property type="nucleotide sequence ID" value="NZ_JAHESE010000003.1"/>
</dbReference>
<dbReference type="PANTHER" id="PTHR33371">
    <property type="entry name" value="INTERMEMBRANE PHOSPHOLIPID TRANSPORT SYSTEM BINDING PROTEIN MLAD-RELATED"/>
    <property type="match status" value="1"/>
</dbReference>
<evidence type="ECO:0000256" key="2">
    <source>
        <dbReference type="SAM" id="Phobius"/>
    </source>
</evidence>
<accession>A0AAP2GUM0</accession>
<dbReference type="Pfam" id="PF02470">
    <property type="entry name" value="MlaD"/>
    <property type="match status" value="1"/>
</dbReference>
<evidence type="ECO:0000313" key="5">
    <source>
        <dbReference type="Proteomes" id="UP001319080"/>
    </source>
</evidence>
<name>A0AAP2GUM0_9BACT</name>
<dbReference type="Proteomes" id="UP001319080">
    <property type="component" value="Unassembled WGS sequence"/>
</dbReference>
<sequence length="324" mass="36117">MKLSKEFKVGLFMVVAFTLLYFGFNFLKGSDFLSSSNKYFAIYQNVDKLTESNQIFLNGYAVGRVSDIQIQQHLDRVVVELDIDSDIVLTDSSVAMLNGELLGGRFIQLDMHGTGGRVLEADDTIRSEVAKGIMDFLAQNAEPVATSLTTTLKNVNRLLDGLNNNSARLDTMMKGLQTTPSLLNQTLRSANSNINDLGTNFKSVATNLNGTLEELKPTIANFHTLSDSLKVMELNHTVKKAQQSLTKLNETLALLHKGDNTASKLLTEDTLYVNLNKLLVSFDSLAKHFNKNPRHFLSPLGKSSKTIARDQERQRKEDEKKKKQ</sequence>
<evidence type="ECO:0000256" key="1">
    <source>
        <dbReference type="SAM" id="MobiDB-lite"/>
    </source>
</evidence>
<keyword evidence="2" id="KW-1133">Transmembrane helix</keyword>
<keyword evidence="5" id="KW-1185">Reference proteome</keyword>
<keyword evidence="2" id="KW-0472">Membrane</keyword>
<protein>
    <submittedName>
        <fullName evidence="4">MCE family protein</fullName>
    </submittedName>
</protein>
<feature type="region of interest" description="Disordered" evidence="1">
    <location>
        <begin position="293"/>
        <end position="324"/>
    </location>
</feature>
<dbReference type="AlphaFoldDB" id="A0AAP2GUM0"/>
<proteinExistence type="predicted"/>
<dbReference type="PANTHER" id="PTHR33371:SF4">
    <property type="entry name" value="INTERMEMBRANE PHOSPHOLIPID TRANSPORT SYSTEM BINDING PROTEIN MLAD"/>
    <property type="match status" value="1"/>
</dbReference>
<evidence type="ECO:0000313" key="4">
    <source>
        <dbReference type="EMBL" id="MBT1707712.1"/>
    </source>
</evidence>
<feature type="compositionally biased region" description="Basic and acidic residues" evidence="1">
    <location>
        <begin position="307"/>
        <end position="324"/>
    </location>
</feature>
<dbReference type="InterPro" id="IPR052336">
    <property type="entry name" value="MlaD_Phospholipid_Transporter"/>
</dbReference>
<gene>
    <name evidence="4" type="ORF">KK062_05745</name>
</gene>
<reference evidence="4 5" key="1">
    <citation type="submission" date="2021-05" db="EMBL/GenBank/DDBJ databases">
        <title>A Polyphasic approach of four new species of the genus Ohtaekwangia: Ohtaekwangia histidinii sp. nov., Ohtaekwangia cretensis sp. nov., Ohtaekwangia indiensis sp. nov., Ohtaekwangia reichenbachii sp. nov. from diverse environment.</title>
        <authorList>
            <person name="Octaviana S."/>
        </authorList>
    </citation>
    <scope>NUCLEOTIDE SEQUENCE [LARGE SCALE GENOMIC DNA]</scope>
    <source>
        <strain evidence="4 5">PWU5</strain>
    </source>
</reference>